<feature type="domain" description="ABC transporter" evidence="10">
    <location>
        <begin position="1180"/>
        <end position="1422"/>
    </location>
</feature>
<evidence type="ECO:0000256" key="4">
    <source>
        <dbReference type="ARBA" id="ARBA00022741"/>
    </source>
</evidence>
<comment type="caution">
    <text evidence="12">The sequence shown here is derived from an EMBL/GenBank/DDBJ whole genome shotgun (WGS) entry which is preliminary data.</text>
</comment>
<evidence type="ECO:0000256" key="5">
    <source>
        <dbReference type="ARBA" id="ARBA00022840"/>
    </source>
</evidence>
<feature type="transmembrane region" description="Helical" evidence="9">
    <location>
        <begin position="373"/>
        <end position="391"/>
    </location>
</feature>
<organism evidence="12 13">
    <name type="scientific">Exophiala aquamarina CBS 119918</name>
    <dbReference type="NCBI Taxonomy" id="1182545"/>
    <lineage>
        <taxon>Eukaryota</taxon>
        <taxon>Fungi</taxon>
        <taxon>Dikarya</taxon>
        <taxon>Ascomycota</taxon>
        <taxon>Pezizomycotina</taxon>
        <taxon>Eurotiomycetes</taxon>
        <taxon>Chaetothyriomycetidae</taxon>
        <taxon>Chaetothyriales</taxon>
        <taxon>Herpotrichiellaceae</taxon>
        <taxon>Exophiala</taxon>
    </lineage>
</organism>
<dbReference type="SMART" id="SM00382">
    <property type="entry name" value="AAA"/>
    <property type="match status" value="2"/>
</dbReference>
<dbReference type="Proteomes" id="UP000027920">
    <property type="component" value="Unassembled WGS sequence"/>
</dbReference>
<dbReference type="GO" id="GO:0016020">
    <property type="term" value="C:membrane"/>
    <property type="evidence" value="ECO:0007669"/>
    <property type="project" value="UniProtKB-SubCell"/>
</dbReference>
<dbReference type="InterPro" id="IPR003593">
    <property type="entry name" value="AAA+_ATPase"/>
</dbReference>
<sequence>MNQHTDKELELQAPDPAAAAVAPTNGERREDAGFVTPVQDVSLSKTIDEKIPPFAADHNVQDEQNAVLAQTRSHATSASVATTKQRKPWYQTWNPLRWGAIPPIPKEPIVSREAKAGLWSKLTFSWMGPIMTAGYKRPLHKNDIWTVHPSRSAEPLTAKVQESFKQRAARGDKYPLFWSLHEVFFFEFYFGAGAAVLAVILQCVGPFALRFLIQFAAEAWVANERGDPAPPLAEGIGWAIGITTILILQSLGIGHFMYNGMMVGGQSRGVLIGLIYEKAMVISSRARAGDHAEADKAQEEANNDQKDKKGKKNKNDVPVRDGLGWGNGRIINLMSVDTYRIDQANGNFHLVWAAPLAVLITIALLIVNLTYSALAGFALIAIAMPLLGRAVRSLLARRSNINRITDQRVSLTQEILQAVRFVKFFGWEKAFMDRLGEVRRKEIRAIQYLLALRNLINAVSMAMPLFASMVAFICFSLTQNTMPPAEIFSSLALFNTLRVPLNLLPLVIGQVADAWGSMARVQEFLREEDQEETAVMDDKIAHAVDVRDASFTWERTRTQDFETDDEKGLKGKAQTDAKKSTSTEEGSTLLKEREPFKLHDLSFQVGRNELVAVIGSVGSGKSSLLAALAGDMRQMTGQVTFGASKSFCPQYAWIQNATLQENITMGGDIDKEWYRDVIHACALQADLDMLPHGDATEIGERGINISGGQKQRLNIARAIYFNADIVLMDDPLSAVDAHVGRHIFDNAILGLLKDKCRILATHQLWVLRRCDRIIWMENGTIQAVDSFDHLLQGNAAFRTLMETTDSDKKDQVDANQTHAVALRDEDKDKDDKDKQAALMQQEERATASVSWSVYGAFIRASGSLFNLPTILFLLLLSQGTNIMTSLWLSYWTSGKFGLATGVYIGVFAGLGFLQALMMFVFSVSLTVLGTRSSKIMLKQAISRVLRAPMSFFDTTPLGRITNRFSRDVDEMDNNLADALRMYLFTIAMITSAFGLTIAFFPFFAVALVPLYIMFILSAGYYRESAREVKRYESVLRSNVFAKFSEGLTGVATIRAYGLKDHFVEDLRKSIDGMNSAYYLTFANQRWLSIRLDTIGNLLVFTVGILVVTSRFSVNPSVGGLVLSYILAIVQMLQFSVRQFAEVENGMNAVERLHYYGTKLEEEAPEHTIEVRPSWPEKGEIVFDNVEMRYRENLPLVLTGLSMHIQGGERIAVVGRTGAGKSSIMSTLFRLVEVSGGSITIDGLEISTIGLHDLRSRLAIIPQDPTLFRGTVRSNLDPFNEHTDLELWSALRQADLVPAETKDVDYKMDSSRIHLDSIVEEEGLNFSLGQRQLMALARALVRNCQIIVCDEATSSVDMETDDKIQNSIATGFRGKTLLCIAHRLRTVIGYDRICVMNAGRIAELDTPLKLWRKDGIFRGMCDRSGIRVEDITRAMEDLAALREAEPSDPSYSGDEKEE</sequence>
<feature type="transmembrane region" description="Helical" evidence="9">
    <location>
        <begin position="455"/>
        <end position="479"/>
    </location>
</feature>
<feature type="region of interest" description="Disordered" evidence="8">
    <location>
        <begin position="1"/>
        <end position="33"/>
    </location>
</feature>
<evidence type="ECO:0000259" key="11">
    <source>
        <dbReference type="PROSITE" id="PS50929"/>
    </source>
</evidence>
<evidence type="ECO:0000256" key="1">
    <source>
        <dbReference type="ARBA" id="ARBA00004141"/>
    </source>
</evidence>
<feature type="domain" description="ABC transmembrane type-1" evidence="11">
    <location>
        <begin position="870"/>
        <end position="1144"/>
    </location>
</feature>
<dbReference type="CDD" id="cd18597">
    <property type="entry name" value="ABC_6TM_YOR1_D1_like"/>
    <property type="match status" value="1"/>
</dbReference>
<dbReference type="RefSeq" id="XP_013255146.1">
    <property type="nucleotide sequence ID" value="XM_013399692.1"/>
</dbReference>
<feature type="transmembrane region" description="Helical" evidence="9">
    <location>
        <begin position="1003"/>
        <end position="1021"/>
    </location>
</feature>
<dbReference type="PANTHER" id="PTHR24223">
    <property type="entry name" value="ATP-BINDING CASSETTE SUB-FAMILY C"/>
    <property type="match status" value="1"/>
</dbReference>
<proteinExistence type="predicted"/>
<evidence type="ECO:0000256" key="8">
    <source>
        <dbReference type="SAM" id="MobiDB-lite"/>
    </source>
</evidence>
<dbReference type="CDD" id="cd03250">
    <property type="entry name" value="ABCC_MRP_domain1"/>
    <property type="match status" value="1"/>
</dbReference>
<dbReference type="PROSITE" id="PS50893">
    <property type="entry name" value="ABC_TRANSPORTER_2"/>
    <property type="match status" value="2"/>
</dbReference>
<dbReference type="EMBL" id="AMGV01000017">
    <property type="protein sequence ID" value="KEF52556.1"/>
    <property type="molecule type" value="Genomic_DNA"/>
</dbReference>
<protein>
    <submittedName>
        <fullName evidence="12">ATPase</fullName>
    </submittedName>
</protein>
<dbReference type="GO" id="GO:0005524">
    <property type="term" value="F:ATP binding"/>
    <property type="evidence" value="ECO:0007669"/>
    <property type="project" value="UniProtKB-KW"/>
</dbReference>
<dbReference type="FunFam" id="3.40.50.300:FF:000565">
    <property type="entry name" value="ABC bile acid transporter"/>
    <property type="match status" value="1"/>
</dbReference>
<keyword evidence="7 9" id="KW-0472">Membrane</keyword>
<dbReference type="PROSITE" id="PS50929">
    <property type="entry name" value="ABC_TM1F"/>
    <property type="match status" value="2"/>
</dbReference>
<dbReference type="InterPro" id="IPR011527">
    <property type="entry name" value="ABC1_TM_dom"/>
</dbReference>
<feature type="transmembrane region" description="Helical" evidence="9">
    <location>
        <begin position="902"/>
        <end position="928"/>
    </location>
</feature>
<feature type="compositionally biased region" description="Basic and acidic residues" evidence="8">
    <location>
        <begin position="292"/>
        <end position="319"/>
    </location>
</feature>
<evidence type="ECO:0000313" key="12">
    <source>
        <dbReference type="EMBL" id="KEF52556.1"/>
    </source>
</evidence>
<feature type="transmembrane region" description="Helical" evidence="9">
    <location>
        <begin position="1094"/>
        <end position="1111"/>
    </location>
</feature>
<feature type="transmembrane region" description="Helical" evidence="9">
    <location>
        <begin position="869"/>
        <end position="890"/>
    </location>
</feature>
<dbReference type="InterPro" id="IPR036640">
    <property type="entry name" value="ABC1_TM_sf"/>
</dbReference>
<dbReference type="SUPFAM" id="SSF90123">
    <property type="entry name" value="ABC transporter transmembrane region"/>
    <property type="match status" value="2"/>
</dbReference>
<dbReference type="Gene3D" id="1.20.1560.10">
    <property type="entry name" value="ABC transporter type 1, transmembrane domain"/>
    <property type="match status" value="2"/>
</dbReference>
<feature type="compositionally biased region" description="Basic and acidic residues" evidence="8">
    <location>
        <begin position="562"/>
        <end position="582"/>
    </location>
</feature>
<feature type="region of interest" description="Disordered" evidence="8">
    <location>
        <begin position="562"/>
        <end position="589"/>
    </location>
</feature>
<dbReference type="CDD" id="cd03244">
    <property type="entry name" value="ABCC_MRP_domain2"/>
    <property type="match status" value="1"/>
</dbReference>
<gene>
    <name evidence="12" type="ORF">A1O9_11399</name>
</gene>
<feature type="compositionally biased region" description="Low complexity" evidence="8">
    <location>
        <begin position="13"/>
        <end position="23"/>
    </location>
</feature>
<evidence type="ECO:0000256" key="6">
    <source>
        <dbReference type="ARBA" id="ARBA00022989"/>
    </source>
</evidence>
<comment type="subcellular location">
    <subcellularLocation>
        <location evidence="1">Membrane</location>
        <topology evidence="1">Multi-pass membrane protein</topology>
    </subcellularLocation>
</comment>
<name>A0A072NY71_9EURO</name>
<feature type="domain" description="ABC transmembrane type-1" evidence="11">
    <location>
        <begin position="190"/>
        <end position="513"/>
    </location>
</feature>
<dbReference type="SUPFAM" id="SSF52540">
    <property type="entry name" value="P-loop containing nucleoside triphosphate hydrolases"/>
    <property type="match status" value="2"/>
</dbReference>
<keyword evidence="2" id="KW-0813">Transport</keyword>
<dbReference type="Pfam" id="PF00005">
    <property type="entry name" value="ABC_tran"/>
    <property type="match status" value="2"/>
</dbReference>
<dbReference type="InterPro" id="IPR050173">
    <property type="entry name" value="ABC_transporter_C-like"/>
</dbReference>
<keyword evidence="4" id="KW-0547">Nucleotide-binding</keyword>
<feature type="transmembrane region" description="Helical" evidence="9">
    <location>
        <begin position="979"/>
        <end position="997"/>
    </location>
</feature>
<feature type="region of interest" description="Disordered" evidence="8">
    <location>
        <begin position="292"/>
        <end position="320"/>
    </location>
</feature>
<evidence type="ECO:0000313" key="13">
    <source>
        <dbReference type="Proteomes" id="UP000027920"/>
    </source>
</evidence>
<keyword evidence="6 9" id="KW-1133">Transmembrane helix</keyword>
<keyword evidence="5" id="KW-0067">ATP-binding</keyword>
<keyword evidence="13" id="KW-1185">Reference proteome</keyword>
<dbReference type="OrthoDB" id="6500128at2759"/>
<dbReference type="GO" id="GO:0140359">
    <property type="term" value="F:ABC-type transporter activity"/>
    <property type="evidence" value="ECO:0007669"/>
    <property type="project" value="InterPro"/>
</dbReference>
<dbReference type="HOGENOM" id="CLU_000604_27_1_1"/>
<dbReference type="FunFam" id="1.20.1560.10:FF:000010">
    <property type="entry name" value="Multidrug resistance-associated ABC transporter"/>
    <property type="match status" value="1"/>
</dbReference>
<feature type="transmembrane region" description="Helical" evidence="9">
    <location>
        <begin position="348"/>
        <end position="367"/>
    </location>
</feature>
<dbReference type="CDD" id="cd18606">
    <property type="entry name" value="ABC_6TM_YOR1_D2_like"/>
    <property type="match status" value="1"/>
</dbReference>
<dbReference type="InterPro" id="IPR017871">
    <property type="entry name" value="ABC_transporter-like_CS"/>
</dbReference>
<dbReference type="PROSITE" id="PS00211">
    <property type="entry name" value="ABC_TRANSPORTER_1"/>
    <property type="match status" value="2"/>
</dbReference>
<feature type="compositionally biased region" description="Basic and acidic residues" evidence="8">
    <location>
        <begin position="1"/>
        <end position="10"/>
    </location>
</feature>
<dbReference type="InterPro" id="IPR027417">
    <property type="entry name" value="P-loop_NTPase"/>
</dbReference>
<evidence type="ECO:0000256" key="2">
    <source>
        <dbReference type="ARBA" id="ARBA00022448"/>
    </source>
</evidence>
<dbReference type="STRING" id="1182545.A0A072NY71"/>
<dbReference type="InterPro" id="IPR003439">
    <property type="entry name" value="ABC_transporter-like_ATP-bd"/>
</dbReference>
<evidence type="ECO:0000259" key="10">
    <source>
        <dbReference type="PROSITE" id="PS50893"/>
    </source>
</evidence>
<dbReference type="GeneID" id="25286297"/>
<dbReference type="Pfam" id="PF00664">
    <property type="entry name" value="ABC_membrane"/>
    <property type="match status" value="2"/>
</dbReference>
<dbReference type="PANTHER" id="PTHR24223:SF464">
    <property type="entry name" value="ABC-TYPE TRANSPORTER CICA"/>
    <property type="match status" value="1"/>
</dbReference>
<dbReference type="VEuPathDB" id="FungiDB:A1O9_11399"/>
<evidence type="ECO:0000256" key="9">
    <source>
        <dbReference type="SAM" id="Phobius"/>
    </source>
</evidence>
<accession>A0A072NY71</accession>
<feature type="transmembrane region" description="Helical" evidence="9">
    <location>
        <begin position="188"/>
        <end position="216"/>
    </location>
</feature>
<evidence type="ECO:0000256" key="7">
    <source>
        <dbReference type="ARBA" id="ARBA00023136"/>
    </source>
</evidence>
<feature type="domain" description="ABC transporter" evidence="10">
    <location>
        <begin position="581"/>
        <end position="803"/>
    </location>
</feature>
<dbReference type="GO" id="GO:0016887">
    <property type="term" value="F:ATP hydrolysis activity"/>
    <property type="evidence" value="ECO:0007669"/>
    <property type="project" value="InterPro"/>
</dbReference>
<evidence type="ECO:0000256" key="3">
    <source>
        <dbReference type="ARBA" id="ARBA00022692"/>
    </source>
</evidence>
<dbReference type="FunFam" id="3.40.50.300:FF:002040">
    <property type="entry name" value="ABC multidrug transporter (Eurofung)"/>
    <property type="match status" value="1"/>
</dbReference>
<feature type="transmembrane region" description="Helical" evidence="9">
    <location>
        <begin position="236"/>
        <end position="258"/>
    </location>
</feature>
<keyword evidence="3 9" id="KW-0812">Transmembrane</keyword>
<dbReference type="Gene3D" id="3.40.50.300">
    <property type="entry name" value="P-loop containing nucleotide triphosphate hydrolases"/>
    <property type="match status" value="2"/>
</dbReference>
<reference evidence="12 13" key="1">
    <citation type="submission" date="2013-03" db="EMBL/GenBank/DDBJ databases">
        <title>The Genome Sequence of Exophiala aquamarina CBS 119918.</title>
        <authorList>
            <consortium name="The Broad Institute Genomics Platform"/>
            <person name="Cuomo C."/>
            <person name="de Hoog S."/>
            <person name="Gorbushina A."/>
            <person name="Walker B."/>
            <person name="Young S.K."/>
            <person name="Zeng Q."/>
            <person name="Gargeya S."/>
            <person name="Fitzgerald M."/>
            <person name="Haas B."/>
            <person name="Abouelleil A."/>
            <person name="Allen A.W."/>
            <person name="Alvarado L."/>
            <person name="Arachchi H.M."/>
            <person name="Berlin A.M."/>
            <person name="Chapman S.B."/>
            <person name="Gainer-Dewar J."/>
            <person name="Goldberg J."/>
            <person name="Griggs A."/>
            <person name="Gujja S."/>
            <person name="Hansen M."/>
            <person name="Howarth C."/>
            <person name="Imamovic A."/>
            <person name="Ireland A."/>
            <person name="Larimer J."/>
            <person name="McCowan C."/>
            <person name="Murphy C."/>
            <person name="Pearson M."/>
            <person name="Poon T.W."/>
            <person name="Priest M."/>
            <person name="Roberts A."/>
            <person name="Saif S."/>
            <person name="Shea T."/>
            <person name="Sisk P."/>
            <person name="Sykes S."/>
            <person name="Wortman J."/>
            <person name="Nusbaum C."/>
            <person name="Birren B."/>
        </authorList>
    </citation>
    <scope>NUCLEOTIDE SEQUENCE [LARGE SCALE GENOMIC DNA]</scope>
    <source>
        <strain evidence="12 13">CBS 119918</strain>
    </source>
</reference>